<evidence type="ECO:0000313" key="3">
    <source>
        <dbReference type="Proteomes" id="UP000245390"/>
    </source>
</evidence>
<dbReference type="KEGG" id="salo:EF888_12065"/>
<organism evidence="2 3">
    <name type="scientific">Silicimonas algicola</name>
    <dbReference type="NCBI Taxonomy" id="1826607"/>
    <lineage>
        <taxon>Bacteria</taxon>
        <taxon>Pseudomonadati</taxon>
        <taxon>Pseudomonadota</taxon>
        <taxon>Alphaproteobacteria</taxon>
        <taxon>Rhodobacterales</taxon>
        <taxon>Paracoccaceae</taxon>
    </lineage>
</organism>
<proteinExistence type="predicted"/>
<sequence length="97" mass="10585">MHTFLAPLRHGNLCAPVKWPEQRRKSHHGRFDTTPPDAALPRADEHAAQHIGKAAPPEFPGVPDGIPTVPAEGFAGRLPEDMQDEAADHLPDFLSLL</sequence>
<dbReference type="AlphaFoldDB" id="A0A316GCQ5"/>
<name>A0A316GCQ5_9RHOB</name>
<accession>A0A316GCQ5</accession>
<protein>
    <submittedName>
        <fullName evidence="2">Uncharacterized protein</fullName>
    </submittedName>
</protein>
<evidence type="ECO:0000313" key="2">
    <source>
        <dbReference type="EMBL" id="PWK57776.1"/>
    </source>
</evidence>
<reference evidence="2 3" key="1">
    <citation type="submission" date="2018-05" db="EMBL/GenBank/DDBJ databases">
        <title>Genomic Encyclopedia of Type Strains, Phase IV (KMG-IV): sequencing the most valuable type-strain genomes for metagenomic binning, comparative biology and taxonomic classification.</title>
        <authorList>
            <person name="Goeker M."/>
        </authorList>
    </citation>
    <scope>NUCLEOTIDE SEQUENCE [LARGE SCALE GENOMIC DNA]</scope>
    <source>
        <strain evidence="2 3">DSM 103371</strain>
    </source>
</reference>
<gene>
    <name evidence="2" type="ORF">C8D95_102424</name>
</gene>
<keyword evidence="3" id="KW-1185">Reference proteome</keyword>
<dbReference type="Proteomes" id="UP000245390">
    <property type="component" value="Unassembled WGS sequence"/>
</dbReference>
<feature type="region of interest" description="Disordered" evidence="1">
    <location>
        <begin position="45"/>
        <end position="75"/>
    </location>
</feature>
<dbReference type="EMBL" id="QGGV01000002">
    <property type="protein sequence ID" value="PWK57776.1"/>
    <property type="molecule type" value="Genomic_DNA"/>
</dbReference>
<comment type="caution">
    <text evidence="2">The sequence shown here is derived from an EMBL/GenBank/DDBJ whole genome shotgun (WGS) entry which is preliminary data.</text>
</comment>
<evidence type="ECO:0000256" key="1">
    <source>
        <dbReference type="SAM" id="MobiDB-lite"/>
    </source>
</evidence>
<dbReference type="RefSeq" id="WP_109758354.1">
    <property type="nucleotide sequence ID" value="NZ_CP034588.1"/>
</dbReference>